<evidence type="ECO:0000313" key="2">
    <source>
        <dbReference type="EMBL" id="POS84809.1"/>
    </source>
</evidence>
<reference evidence="2 3" key="1">
    <citation type="submission" date="2017-10" db="EMBL/GenBank/DDBJ databases">
        <title>Development of genomic resources for the powdery mildew, Erysiphe pulchra.</title>
        <authorList>
            <person name="Wadl P.A."/>
            <person name="Mack B.M."/>
            <person name="Moore G."/>
            <person name="Beltz S.B."/>
        </authorList>
    </citation>
    <scope>NUCLEOTIDE SEQUENCE [LARGE SCALE GENOMIC DNA]</scope>
    <source>
        <strain evidence="2">Cflorida</strain>
    </source>
</reference>
<evidence type="ECO:0000256" key="1">
    <source>
        <dbReference type="ARBA" id="ARBA00006298"/>
    </source>
</evidence>
<dbReference type="OrthoDB" id="1874341at2759"/>
<dbReference type="PANTHER" id="PTHR22767:SF3">
    <property type="entry name" value="N-ALPHA-ACETYLTRANSFERASE 25, NATB AUXILIARY SUBUNIT"/>
    <property type="match status" value="1"/>
</dbReference>
<dbReference type="GO" id="GO:0031416">
    <property type="term" value="C:NatB complex"/>
    <property type="evidence" value="ECO:0007669"/>
    <property type="project" value="TreeGrafter"/>
</dbReference>
<evidence type="ECO:0000313" key="3">
    <source>
        <dbReference type="Proteomes" id="UP000237438"/>
    </source>
</evidence>
<name>A0A2S4PS03_9PEZI</name>
<protein>
    <submittedName>
        <fullName evidence="2">Uncharacterized protein</fullName>
    </submittedName>
</protein>
<dbReference type="AlphaFoldDB" id="A0A2S4PS03"/>
<dbReference type="PANTHER" id="PTHR22767">
    <property type="entry name" value="N-TERMINAL ACETYLTRANSFERASE-RELATED"/>
    <property type="match status" value="1"/>
</dbReference>
<comment type="similarity">
    <text evidence="1">Belongs to the MDM20/NAA25 family.</text>
</comment>
<dbReference type="STRING" id="225359.A0A2S4PS03"/>
<organism evidence="2 3">
    <name type="scientific">Erysiphe pulchra</name>
    <dbReference type="NCBI Taxonomy" id="225359"/>
    <lineage>
        <taxon>Eukaryota</taxon>
        <taxon>Fungi</taxon>
        <taxon>Dikarya</taxon>
        <taxon>Ascomycota</taxon>
        <taxon>Pezizomycotina</taxon>
        <taxon>Leotiomycetes</taxon>
        <taxon>Erysiphales</taxon>
        <taxon>Erysiphaceae</taxon>
        <taxon>Erysiphe</taxon>
    </lineage>
</organism>
<dbReference type="EMBL" id="PEDP01000849">
    <property type="protein sequence ID" value="POS84809.1"/>
    <property type="molecule type" value="Genomic_DNA"/>
</dbReference>
<dbReference type="InterPro" id="IPR019183">
    <property type="entry name" value="NAA25_NatB_aux_su"/>
</dbReference>
<dbReference type="Pfam" id="PF09797">
    <property type="entry name" value="NatB_MDM20"/>
    <property type="match status" value="1"/>
</dbReference>
<gene>
    <name evidence="2" type="ORF">EPUL_001729</name>
</gene>
<comment type="caution">
    <text evidence="2">The sequence shown here is derived from an EMBL/GenBank/DDBJ whole genome shotgun (WGS) entry which is preliminary data.</text>
</comment>
<accession>A0A2S4PS03</accession>
<sequence>MQTVSDRQYITIWNAVNAKNYKQAKKIIDKKLSKSFDHYLEALKLYICGKTSSLPEKLAILAQIEEFAHREPFISNPDIIDLYEEIVAEIIPESTEIWIKTIGELRWKYVKLSPRDENLCLQALMACLSNDDFDHARQAQGTLPIRSIQTPQEILLLHRIIDLSGDLEKSKFYLDDPHLGPESSIAKGEWELWRLKLKRMNQLKIWGELFETSISLLTRARTKNANGQLSESYFSDWLVWDSLILSAAEVTDNNYMKKIRAELEAHLDPDSGIEKTWRRNASLAYVKFHFQSCIPFSNDPEKIKFNSFSIETIALIKYLYEYGDTYTIYGDLRPFLEILRPSERSKIFSILTSSVGTVNLTCDDEQKRLLTLMIGKISSTDLSCPSGMIRASNNLKFKYLLTCSFPEQKFYKDSSLGMIPLLEISREAMSHYKTAIRSSNHTTKNLLKTDRHPIDDMALLASMCIVKIGLLEKKNENEFSTNNEFSQILQAALILEFALKHSNHNFQILLLLLRLYSYLGCGSLAMRIYQRLAIKHIQFDTLSYTLFDRISTFHPHPFENLPGEATNLRSPAEHLRKQQKFYQEVNGHISSNIRSSFHYGSYNSIFEMREVSDRLKHSISAVSGLIESRKISRLLAPSNYLDVLPKNYEDLPLLSTPKLSDNNDYLTFPSFENSQSLSFHEICNFLPPLTIGRIKSLVLRDNLHQILSLKNDTSNAKYALGRKWLERYYIQADTNMMNIVGLTRCEAIAHDICHSLALITYVSCESTCWPEEDFEKCLERYNDDVLNAIESQRSMVQTLKSSAIPSQSTLHVLYTAHEVGSLCLAFHKHILSFENSTHKFQVKNNEKVLEVTASLLSEVEQKTYQIKKSLNEGGWIDRVLNVVNHDVRETVDEGFIEEWAGLVVESWKESAIGLNYLKKSTS</sequence>
<proteinExistence type="inferred from homology"/>
<dbReference type="Proteomes" id="UP000237438">
    <property type="component" value="Unassembled WGS sequence"/>
</dbReference>
<keyword evidence="3" id="KW-1185">Reference proteome</keyword>